<evidence type="ECO:0000313" key="3">
    <source>
        <dbReference type="Proteomes" id="UP000324222"/>
    </source>
</evidence>
<dbReference type="AlphaFoldDB" id="A0A5B7FUH3"/>
<protein>
    <submittedName>
        <fullName evidence="2">Uncharacterized protein</fullName>
    </submittedName>
</protein>
<name>A0A5B7FUH3_PORTR</name>
<organism evidence="2 3">
    <name type="scientific">Portunus trituberculatus</name>
    <name type="common">Swimming crab</name>
    <name type="synonym">Neptunus trituberculatus</name>
    <dbReference type="NCBI Taxonomy" id="210409"/>
    <lineage>
        <taxon>Eukaryota</taxon>
        <taxon>Metazoa</taxon>
        <taxon>Ecdysozoa</taxon>
        <taxon>Arthropoda</taxon>
        <taxon>Crustacea</taxon>
        <taxon>Multicrustacea</taxon>
        <taxon>Malacostraca</taxon>
        <taxon>Eumalacostraca</taxon>
        <taxon>Eucarida</taxon>
        <taxon>Decapoda</taxon>
        <taxon>Pleocyemata</taxon>
        <taxon>Brachyura</taxon>
        <taxon>Eubrachyura</taxon>
        <taxon>Portunoidea</taxon>
        <taxon>Portunidae</taxon>
        <taxon>Portuninae</taxon>
        <taxon>Portunus</taxon>
    </lineage>
</organism>
<comment type="caution">
    <text evidence="2">The sequence shown here is derived from an EMBL/GenBank/DDBJ whole genome shotgun (WGS) entry which is preliminary data.</text>
</comment>
<feature type="region of interest" description="Disordered" evidence="1">
    <location>
        <begin position="29"/>
        <end position="54"/>
    </location>
</feature>
<feature type="compositionally biased region" description="Pro residues" evidence="1">
    <location>
        <begin position="35"/>
        <end position="46"/>
    </location>
</feature>
<gene>
    <name evidence="2" type="ORF">E2C01_042992</name>
</gene>
<accession>A0A5B7FUH3</accession>
<sequence>MRKTDNYANCKASAAVHKFSTHNFPVSGVDKRPNTPHPTPPIPSPLPHILSHPRRPLPWLRDTTLLPPPTAASTPPLTTHARQLSHIASGPHLRPDWKVTRQGHTKLATHAFHPPHVESTAGIQTKIDIRVASRSM</sequence>
<evidence type="ECO:0000256" key="1">
    <source>
        <dbReference type="SAM" id="MobiDB-lite"/>
    </source>
</evidence>
<reference evidence="2 3" key="1">
    <citation type="submission" date="2019-05" db="EMBL/GenBank/DDBJ databases">
        <title>Another draft genome of Portunus trituberculatus and its Hox gene families provides insights of decapod evolution.</title>
        <authorList>
            <person name="Jeong J.-H."/>
            <person name="Song I."/>
            <person name="Kim S."/>
            <person name="Choi T."/>
            <person name="Kim D."/>
            <person name="Ryu S."/>
            <person name="Kim W."/>
        </authorList>
    </citation>
    <scope>NUCLEOTIDE SEQUENCE [LARGE SCALE GENOMIC DNA]</scope>
    <source>
        <tissue evidence="2">Muscle</tissue>
    </source>
</reference>
<feature type="region of interest" description="Disordered" evidence="1">
    <location>
        <begin position="60"/>
        <end position="79"/>
    </location>
</feature>
<dbReference type="Proteomes" id="UP000324222">
    <property type="component" value="Unassembled WGS sequence"/>
</dbReference>
<evidence type="ECO:0000313" key="2">
    <source>
        <dbReference type="EMBL" id="MPC49196.1"/>
    </source>
</evidence>
<dbReference type="EMBL" id="VSRR010008726">
    <property type="protein sequence ID" value="MPC49196.1"/>
    <property type="molecule type" value="Genomic_DNA"/>
</dbReference>
<keyword evidence="3" id="KW-1185">Reference proteome</keyword>
<proteinExistence type="predicted"/>